<name>A0A0N4T6W5_BRUPA</name>
<accession>A0A0N4T6W5</accession>
<dbReference type="PANTHER" id="PTHR10529">
    <property type="entry name" value="AP COMPLEX SUBUNIT MU"/>
    <property type="match status" value="1"/>
</dbReference>
<dbReference type="Pfam" id="PF01217">
    <property type="entry name" value="Clat_adaptor_s"/>
    <property type="match status" value="1"/>
</dbReference>
<dbReference type="InterPro" id="IPR036168">
    <property type="entry name" value="AP2_Mu_C_sf"/>
</dbReference>
<dbReference type="InterPro" id="IPR011012">
    <property type="entry name" value="Longin-like_dom_sf"/>
</dbReference>
<evidence type="ECO:0000256" key="3">
    <source>
        <dbReference type="ARBA" id="ARBA00022927"/>
    </source>
</evidence>
<dbReference type="GO" id="GO:0006886">
    <property type="term" value="P:intracellular protein transport"/>
    <property type="evidence" value="ECO:0007669"/>
    <property type="project" value="InterPro"/>
</dbReference>
<keyword evidence="5" id="KW-0168">Coated pit</keyword>
<dbReference type="SUPFAM" id="SSF64356">
    <property type="entry name" value="SNARE-like"/>
    <property type="match status" value="1"/>
</dbReference>
<gene>
    <name evidence="7" type="ORF">BPAG_LOCUS3916</name>
</gene>
<evidence type="ECO:0000313" key="9">
    <source>
        <dbReference type="WBParaSite" id="BPAG_0000395201-mRNA-1"/>
    </source>
</evidence>
<evidence type="ECO:0000256" key="2">
    <source>
        <dbReference type="ARBA" id="ARBA00022448"/>
    </source>
</evidence>
<protein>
    <submittedName>
        <fullName evidence="9">Clat_adaptor_s domain-containing protein</fullName>
    </submittedName>
</protein>
<dbReference type="FunFam" id="3.30.450.60:FF:000002">
    <property type="entry name" value="AP-2 complex subunit mu, putative"/>
    <property type="match status" value="1"/>
</dbReference>
<dbReference type="EMBL" id="UZAD01001488">
    <property type="protein sequence ID" value="VDN85102.1"/>
    <property type="molecule type" value="Genomic_DNA"/>
</dbReference>
<comment type="subcellular location">
    <subcellularLocation>
        <location evidence="1">Membrane</location>
        <location evidence="1">Coated pit</location>
        <topology evidence="1">Peripheral membrane protein</topology>
        <orientation evidence="1">Cytoplasmic side</orientation>
    </subcellularLocation>
</comment>
<reference evidence="9" key="1">
    <citation type="submission" date="2017-02" db="UniProtKB">
        <authorList>
            <consortium name="WormBaseParasite"/>
        </authorList>
    </citation>
    <scope>IDENTIFICATION</scope>
</reference>
<proteinExistence type="predicted"/>
<dbReference type="InterPro" id="IPR022775">
    <property type="entry name" value="AP_mu_sigma_su"/>
</dbReference>
<dbReference type="Proteomes" id="UP000278627">
    <property type="component" value="Unassembled WGS sequence"/>
</dbReference>
<evidence type="ECO:0000256" key="5">
    <source>
        <dbReference type="ARBA" id="ARBA00023176"/>
    </source>
</evidence>
<evidence type="ECO:0000313" key="7">
    <source>
        <dbReference type="EMBL" id="VDN85102.1"/>
    </source>
</evidence>
<dbReference type="InterPro" id="IPR050431">
    <property type="entry name" value="Adaptor_comp_med_subunit"/>
</dbReference>
<keyword evidence="3" id="KW-0653">Protein transport</keyword>
<dbReference type="Gene3D" id="2.60.40.1170">
    <property type="entry name" value="Mu homology domain, subdomain B"/>
    <property type="match status" value="1"/>
</dbReference>
<dbReference type="SUPFAM" id="SSF49447">
    <property type="entry name" value="Second domain of Mu2 adaptin subunit (ap50) of ap2 adaptor"/>
    <property type="match status" value="1"/>
</dbReference>
<dbReference type="STRING" id="6280.A0A0N4T6W5"/>
<dbReference type="GO" id="GO:0005905">
    <property type="term" value="C:clathrin-coated pit"/>
    <property type="evidence" value="ECO:0007669"/>
    <property type="project" value="UniProtKB-KW"/>
</dbReference>
<dbReference type="Gene3D" id="3.30.450.60">
    <property type="match status" value="1"/>
</dbReference>
<dbReference type="WBParaSite" id="BPAG_0000395201-mRNA-1">
    <property type="protein sequence ID" value="BPAG_0000395201-mRNA-1"/>
    <property type="gene ID" value="BPAG_0000395201"/>
</dbReference>
<feature type="domain" description="AP complex mu/sigma subunit" evidence="6">
    <location>
        <begin position="86"/>
        <end position="155"/>
    </location>
</feature>
<keyword evidence="2" id="KW-0813">Transport</keyword>
<dbReference type="CDD" id="cd14835">
    <property type="entry name" value="AP1_Mu_N"/>
    <property type="match status" value="1"/>
</dbReference>
<dbReference type="GO" id="GO:0030131">
    <property type="term" value="C:clathrin adaptor complex"/>
    <property type="evidence" value="ECO:0007669"/>
    <property type="project" value="InterPro"/>
</dbReference>
<dbReference type="GO" id="GO:0016192">
    <property type="term" value="P:vesicle-mediated transport"/>
    <property type="evidence" value="ECO:0007669"/>
    <property type="project" value="InterPro"/>
</dbReference>
<organism evidence="9">
    <name type="scientific">Brugia pahangi</name>
    <name type="common">Filarial nematode worm</name>
    <dbReference type="NCBI Taxonomy" id="6280"/>
    <lineage>
        <taxon>Eukaryota</taxon>
        <taxon>Metazoa</taxon>
        <taxon>Ecdysozoa</taxon>
        <taxon>Nematoda</taxon>
        <taxon>Chromadorea</taxon>
        <taxon>Rhabditida</taxon>
        <taxon>Spirurina</taxon>
        <taxon>Spiruromorpha</taxon>
        <taxon>Filarioidea</taxon>
        <taxon>Onchocercidae</taxon>
        <taxon>Brugia</taxon>
    </lineage>
</organism>
<evidence type="ECO:0000256" key="4">
    <source>
        <dbReference type="ARBA" id="ARBA00023136"/>
    </source>
</evidence>
<keyword evidence="8" id="KW-1185">Reference proteome</keyword>
<sequence length="212" mass="24419">MSSSAIYILDLKGKAIISRNYRGDIDMAVIDKFMPLLLEREEEGRQSPALEHPEATFIYFRHSNLYCKSSDSFNFVCCRVSFSVTRFIHIFSVVSTSRKNVNVALVLTFLYKIVEVLGEYLKDVEEESIRDNFVVIYELLDEMMDFGYPQTTEGKILQEFITQEGHKLETAPRPPMAVTNAVSWRSEGLKYRKNEVFLDVIESVNLLVSPSY</sequence>
<dbReference type="PROSITE" id="PS00990">
    <property type="entry name" value="CLAT_ADAPTOR_M_1"/>
    <property type="match status" value="1"/>
</dbReference>
<keyword evidence="4" id="KW-0472">Membrane</keyword>
<reference evidence="7 8" key="2">
    <citation type="submission" date="2018-11" db="EMBL/GenBank/DDBJ databases">
        <authorList>
            <consortium name="Pathogen Informatics"/>
        </authorList>
    </citation>
    <scope>NUCLEOTIDE SEQUENCE [LARGE SCALE GENOMIC DNA]</scope>
</reference>
<evidence type="ECO:0000259" key="6">
    <source>
        <dbReference type="Pfam" id="PF01217"/>
    </source>
</evidence>
<dbReference type="InterPro" id="IPR018240">
    <property type="entry name" value="Clathrin_mu_CS"/>
</dbReference>
<evidence type="ECO:0000313" key="8">
    <source>
        <dbReference type="Proteomes" id="UP000278627"/>
    </source>
</evidence>
<evidence type="ECO:0000256" key="1">
    <source>
        <dbReference type="ARBA" id="ARBA00004277"/>
    </source>
</evidence>
<dbReference type="AlphaFoldDB" id="A0A0N4T6W5"/>